<dbReference type="Pfam" id="PF25545">
    <property type="entry name" value="DUF7924"/>
    <property type="match status" value="1"/>
</dbReference>
<dbReference type="AlphaFoldDB" id="A0A2T2MZU8"/>
<dbReference type="PANTHER" id="PTHR42470">
    <property type="entry name" value="VAST DOMAIN-CONTAINING PROTEIN"/>
    <property type="match status" value="1"/>
</dbReference>
<feature type="compositionally biased region" description="Pro residues" evidence="1">
    <location>
        <begin position="21"/>
        <end position="32"/>
    </location>
</feature>
<reference evidence="3 4" key="1">
    <citation type="journal article" date="2018" name="Front. Microbiol.">
        <title>Genome-Wide Analysis of Corynespora cassiicola Leaf Fall Disease Putative Effectors.</title>
        <authorList>
            <person name="Lopez D."/>
            <person name="Ribeiro S."/>
            <person name="Label P."/>
            <person name="Fumanal B."/>
            <person name="Venisse J.S."/>
            <person name="Kohler A."/>
            <person name="de Oliveira R.R."/>
            <person name="Labutti K."/>
            <person name="Lipzen A."/>
            <person name="Lail K."/>
            <person name="Bauer D."/>
            <person name="Ohm R.A."/>
            <person name="Barry K.W."/>
            <person name="Spatafora J."/>
            <person name="Grigoriev I.V."/>
            <person name="Martin F.M."/>
            <person name="Pujade-Renaud V."/>
        </authorList>
    </citation>
    <scope>NUCLEOTIDE SEQUENCE [LARGE SCALE GENOMIC DNA]</scope>
    <source>
        <strain evidence="3 4">Philippines</strain>
    </source>
</reference>
<feature type="region of interest" description="Disordered" evidence="1">
    <location>
        <begin position="389"/>
        <end position="411"/>
    </location>
</feature>
<dbReference type="OrthoDB" id="5426775at2759"/>
<dbReference type="EMBL" id="KZ678210">
    <property type="protein sequence ID" value="PSN58721.1"/>
    <property type="molecule type" value="Genomic_DNA"/>
</dbReference>
<feature type="domain" description="DUF7924" evidence="2">
    <location>
        <begin position="189"/>
        <end position="356"/>
    </location>
</feature>
<evidence type="ECO:0000313" key="4">
    <source>
        <dbReference type="Proteomes" id="UP000240883"/>
    </source>
</evidence>
<dbReference type="PANTHER" id="PTHR42470:SF1">
    <property type="entry name" value="VAST DOMAIN-CONTAINING PROTEIN"/>
    <property type="match status" value="1"/>
</dbReference>
<feature type="compositionally biased region" description="Polar residues" evidence="1">
    <location>
        <begin position="389"/>
        <end position="398"/>
    </location>
</feature>
<name>A0A2T2MZU8_CORCC</name>
<evidence type="ECO:0000256" key="1">
    <source>
        <dbReference type="SAM" id="MobiDB-lite"/>
    </source>
</evidence>
<keyword evidence="4" id="KW-1185">Reference proteome</keyword>
<feature type="region of interest" description="Disordered" evidence="1">
    <location>
        <begin position="1"/>
        <end position="76"/>
    </location>
</feature>
<sequence length="411" mass="45652">MVKVTFSLGASGAGSEGGADSPPPLLPLPPVLLPSEAAPPQTSMKGPVPARSTDFPGSSPTMSSSRTSSPSRSNLDNRTKLGAYNILIDKGCVFPEELERHLQDVIQKSRMIPPSPNAKKVVEKRRIAAQQNERGGIKQVEPYLLFRGEAEADDRVFGIPLIYSKDEINLARSFLPQAPNANISKTWGELSQPRPDTAIGYITKADAENAVPPSQVAFSPDEDEVLDGYRLTPYLHFPFLTSQWKSPNSNQNHSHAHNQAGRDGAVIVNHLHEFYSISRERKHEPNVVETCHFSLTCDLLNGNIFVHWREQNTHHMELVYEFSLRKEAEVESARQILWNIADHAVGERLESLKAAIPAFAKNKRHFPPISENTTARSVTSLDSQSWFQFRPSTPTSVVSEPAKKKRKDDNV</sequence>
<evidence type="ECO:0000259" key="2">
    <source>
        <dbReference type="Pfam" id="PF25545"/>
    </source>
</evidence>
<accession>A0A2T2MZU8</accession>
<feature type="compositionally biased region" description="Low complexity" evidence="1">
    <location>
        <begin position="58"/>
        <end position="73"/>
    </location>
</feature>
<dbReference type="InterPro" id="IPR057684">
    <property type="entry name" value="DUF7924"/>
</dbReference>
<evidence type="ECO:0000313" key="3">
    <source>
        <dbReference type="EMBL" id="PSN58721.1"/>
    </source>
</evidence>
<dbReference type="Proteomes" id="UP000240883">
    <property type="component" value="Unassembled WGS sequence"/>
</dbReference>
<protein>
    <recommendedName>
        <fullName evidence="2">DUF7924 domain-containing protein</fullName>
    </recommendedName>
</protein>
<gene>
    <name evidence="3" type="ORF">BS50DRAFT_509911</name>
</gene>
<organism evidence="3 4">
    <name type="scientific">Corynespora cassiicola Philippines</name>
    <dbReference type="NCBI Taxonomy" id="1448308"/>
    <lineage>
        <taxon>Eukaryota</taxon>
        <taxon>Fungi</taxon>
        <taxon>Dikarya</taxon>
        <taxon>Ascomycota</taxon>
        <taxon>Pezizomycotina</taxon>
        <taxon>Dothideomycetes</taxon>
        <taxon>Pleosporomycetidae</taxon>
        <taxon>Pleosporales</taxon>
        <taxon>Corynesporascaceae</taxon>
        <taxon>Corynespora</taxon>
    </lineage>
</organism>
<proteinExistence type="predicted"/>